<keyword evidence="8" id="KW-0547">Nucleotide-binding</keyword>
<dbReference type="GO" id="GO:0030030">
    <property type="term" value="P:cell projection organization"/>
    <property type="evidence" value="ECO:0007669"/>
    <property type="project" value="UniProtKB-KW"/>
</dbReference>
<keyword evidence="13" id="KW-0966">Cell projection</keyword>
<keyword evidence="12" id="KW-0539">Nucleus</keyword>
<evidence type="ECO:0000256" key="9">
    <source>
        <dbReference type="ARBA" id="ARBA00022794"/>
    </source>
</evidence>
<evidence type="ECO:0000256" key="1">
    <source>
        <dbReference type="ARBA" id="ARBA00004114"/>
    </source>
</evidence>
<evidence type="ECO:0000259" key="16">
    <source>
        <dbReference type="SMART" id="SM00864"/>
    </source>
</evidence>
<evidence type="ECO:0000256" key="6">
    <source>
        <dbReference type="ARBA" id="ARBA00022490"/>
    </source>
</evidence>
<dbReference type="Pfam" id="PF00091">
    <property type="entry name" value="Tubulin"/>
    <property type="match status" value="1"/>
</dbReference>
<dbReference type="AlphaFoldDB" id="A0A663ECQ6"/>
<dbReference type="PANTHER" id="PTHR11588">
    <property type="entry name" value="TUBULIN"/>
    <property type="match status" value="1"/>
</dbReference>
<organism evidence="17 18">
    <name type="scientific">Aquila chrysaetos chrysaetos</name>
    <dbReference type="NCBI Taxonomy" id="223781"/>
    <lineage>
        <taxon>Eukaryota</taxon>
        <taxon>Metazoa</taxon>
        <taxon>Chordata</taxon>
        <taxon>Craniata</taxon>
        <taxon>Vertebrata</taxon>
        <taxon>Euteleostomi</taxon>
        <taxon>Archelosauria</taxon>
        <taxon>Archosauria</taxon>
        <taxon>Dinosauria</taxon>
        <taxon>Saurischia</taxon>
        <taxon>Theropoda</taxon>
        <taxon>Coelurosauria</taxon>
        <taxon>Aves</taxon>
        <taxon>Neognathae</taxon>
        <taxon>Neoaves</taxon>
        <taxon>Telluraves</taxon>
        <taxon>Accipitrimorphae</taxon>
        <taxon>Accipitriformes</taxon>
        <taxon>Accipitridae</taxon>
        <taxon>Accipitrinae</taxon>
        <taxon>Aquila</taxon>
    </lineage>
</organism>
<keyword evidence="9" id="KW-0970">Cilium biogenesis/degradation</keyword>
<keyword evidence="11" id="KW-0206">Cytoskeleton</keyword>
<evidence type="ECO:0000256" key="12">
    <source>
        <dbReference type="ARBA" id="ARBA00023242"/>
    </source>
</evidence>
<dbReference type="GO" id="GO:0005874">
    <property type="term" value="C:microtubule"/>
    <property type="evidence" value="ECO:0007669"/>
    <property type="project" value="UniProtKB-KW"/>
</dbReference>
<dbReference type="GO" id="GO:0005525">
    <property type="term" value="F:GTP binding"/>
    <property type="evidence" value="ECO:0007669"/>
    <property type="project" value="UniProtKB-KW"/>
</dbReference>
<evidence type="ECO:0000256" key="15">
    <source>
        <dbReference type="ARBA" id="ARBA00046149"/>
    </source>
</evidence>
<evidence type="ECO:0000256" key="2">
    <source>
        <dbReference type="ARBA" id="ARBA00004123"/>
    </source>
</evidence>
<protein>
    <recommendedName>
        <fullName evidence="5">Tubulin delta chain</fullName>
    </recommendedName>
    <alternativeName>
        <fullName evidence="14">Delta-tubulin</fullName>
    </alternativeName>
</protein>
<gene>
    <name evidence="17" type="primary">TUBD1</name>
</gene>
<dbReference type="GO" id="GO:0007017">
    <property type="term" value="P:microtubule-based process"/>
    <property type="evidence" value="ECO:0007669"/>
    <property type="project" value="InterPro"/>
</dbReference>
<dbReference type="SUPFAM" id="SSF55307">
    <property type="entry name" value="Tubulin C-terminal domain-like"/>
    <property type="match status" value="1"/>
</dbReference>
<sequence length="591" mass="66204">MSIVTVQLGQCGNQIGHEVFNAICSDVHGTHGLCSKKENESYHDACKERFFCEEESEVPVARAVLVDMEPKVIGQTLSMAARSGYWKYGDQSHFCQKQGSGNNWANGYSVHGPRHKEVIMNLVQKEAEKCDRLGGFFTIMSMAGGTGSGLGAYVTQCLRDAFPTSFILNHVIWPYGTGEIIVQNYNSVLTLSHLYQSSDALLVHENDVIHKICAQLMNIKQISFRDVNQVIAHQLGSVFQPTYTAECGLHYSRNPLGDLMETLVPHPEFKMLGLRNIPQMPENSLAYSTFSWPGLIKHLRQMLIANAKMEEGIDWQVRPPRLGSSIPSSHSTNKPLQFNTSIANLVILRGKDMHSVDLGSFRDPSLYTSWLNPQDAFNTWKTPRAFNKYEKSASLVSNSQFLLKPLDNVVGKAWNMFASKPGTGALKSPPEHLFSEQLWHKTPRTANTLLDKIQVTVQLNLKKTNVKLYFKEVCVLLDTALKTAQASSGMRFMDLIWYKKLPKGIELLPFLHCFQGQPRHSLTKAANSSVGFLLKPPASGFLSHLCPCSRSTAWTLRQLLTRLDVELIILNFNYSAFPALSVKLEVHNGRF</sequence>
<reference evidence="17" key="2">
    <citation type="submission" date="2025-09" db="UniProtKB">
        <authorList>
            <consortium name="Ensembl"/>
        </authorList>
    </citation>
    <scope>IDENTIFICATION</scope>
</reference>
<accession>A0A663ECQ6</accession>
<feature type="domain" description="Tubulin/FtsZ GTPase" evidence="16">
    <location>
        <begin position="47"/>
        <end position="246"/>
    </location>
</feature>
<dbReference type="GO" id="GO:0005814">
    <property type="term" value="C:centriole"/>
    <property type="evidence" value="ECO:0007669"/>
    <property type="project" value="UniProtKB-SubCell"/>
</dbReference>
<evidence type="ECO:0000313" key="17">
    <source>
        <dbReference type="Ensembl" id="ENSACCP00020010162.1"/>
    </source>
</evidence>
<keyword evidence="18" id="KW-1185">Reference proteome</keyword>
<evidence type="ECO:0000256" key="7">
    <source>
        <dbReference type="ARBA" id="ARBA00022701"/>
    </source>
</evidence>
<dbReference type="InterPro" id="IPR036525">
    <property type="entry name" value="Tubulin/FtsZ_GTPase_sf"/>
</dbReference>
<dbReference type="Ensembl" id="ENSACCT00020010598.1">
    <property type="protein sequence ID" value="ENSACCP00020010162.1"/>
    <property type="gene ID" value="ENSACCG00020006933.1"/>
</dbReference>
<dbReference type="CDD" id="cd02189">
    <property type="entry name" value="delta_zeta_tubulin-like"/>
    <property type="match status" value="1"/>
</dbReference>
<dbReference type="GO" id="GO:0045880">
    <property type="term" value="P:positive regulation of smoothened signaling pathway"/>
    <property type="evidence" value="ECO:0007669"/>
    <property type="project" value="Ensembl"/>
</dbReference>
<evidence type="ECO:0000256" key="13">
    <source>
        <dbReference type="ARBA" id="ARBA00023273"/>
    </source>
</evidence>
<dbReference type="PROSITE" id="PS00227">
    <property type="entry name" value="TUBULIN"/>
    <property type="match status" value="1"/>
</dbReference>
<comment type="subcellular location">
    <subcellularLocation>
        <location evidence="3">Cell projection</location>
        <location evidence="3">Cilium</location>
    </subcellularLocation>
    <subcellularLocation>
        <location evidence="1">Cytoplasm</location>
        <location evidence="1">Cytoskeleton</location>
        <location evidence="1">Microtubule organizing center</location>
        <location evidence="1">Centrosome</location>
        <location evidence="1">Centriole</location>
    </subcellularLocation>
    <subcellularLocation>
        <location evidence="2">Nucleus</location>
    </subcellularLocation>
</comment>
<evidence type="ECO:0000256" key="10">
    <source>
        <dbReference type="ARBA" id="ARBA00023134"/>
    </source>
</evidence>
<keyword evidence="7" id="KW-0493">Microtubule</keyword>
<evidence type="ECO:0000256" key="4">
    <source>
        <dbReference type="ARBA" id="ARBA00009636"/>
    </source>
</evidence>
<dbReference type="Gene3D" id="3.40.50.1440">
    <property type="entry name" value="Tubulin/FtsZ, GTPase domain"/>
    <property type="match status" value="1"/>
</dbReference>
<dbReference type="GO" id="GO:0005829">
    <property type="term" value="C:cytosol"/>
    <property type="evidence" value="ECO:0007669"/>
    <property type="project" value="Ensembl"/>
</dbReference>
<dbReference type="SUPFAM" id="SSF52490">
    <property type="entry name" value="Tubulin nucleotide-binding domain-like"/>
    <property type="match status" value="1"/>
</dbReference>
<evidence type="ECO:0000256" key="8">
    <source>
        <dbReference type="ARBA" id="ARBA00022741"/>
    </source>
</evidence>
<comment type="function">
    <text evidence="15">Acts as a positive regulator of hedgehog signaling and regulates ciliary function.</text>
</comment>
<dbReference type="GO" id="GO:0005654">
    <property type="term" value="C:nucleoplasm"/>
    <property type="evidence" value="ECO:0007669"/>
    <property type="project" value="Ensembl"/>
</dbReference>
<dbReference type="InterPro" id="IPR003008">
    <property type="entry name" value="Tubulin_FtsZ_GTPase"/>
</dbReference>
<dbReference type="Proteomes" id="UP000472275">
    <property type="component" value="Chromosome 10"/>
</dbReference>
<evidence type="ECO:0000256" key="11">
    <source>
        <dbReference type="ARBA" id="ARBA00023212"/>
    </source>
</evidence>
<proteinExistence type="inferred from homology"/>
<comment type="similarity">
    <text evidence="4">Belongs to the tubulin family.</text>
</comment>
<dbReference type="InterPro" id="IPR002967">
    <property type="entry name" value="Delta_tubulin"/>
</dbReference>
<dbReference type="InterPro" id="IPR017975">
    <property type="entry name" value="Tubulin_CS"/>
</dbReference>
<evidence type="ECO:0000256" key="3">
    <source>
        <dbReference type="ARBA" id="ARBA00004138"/>
    </source>
</evidence>
<evidence type="ECO:0000256" key="5">
    <source>
        <dbReference type="ARBA" id="ARBA00014184"/>
    </source>
</evidence>
<keyword evidence="6" id="KW-0963">Cytoplasm</keyword>
<dbReference type="SMART" id="SM00864">
    <property type="entry name" value="Tubulin"/>
    <property type="match status" value="1"/>
</dbReference>
<keyword evidence="10" id="KW-0342">GTP-binding</keyword>
<evidence type="ECO:0000256" key="14">
    <source>
        <dbReference type="ARBA" id="ARBA00030594"/>
    </source>
</evidence>
<dbReference type="PRINTS" id="PR01224">
    <property type="entry name" value="DELTATUBULIN"/>
</dbReference>
<name>A0A663ECQ6_AQUCH</name>
<dbReference type="GO" id="GO:0005929">
    <property type="term" value="C:cilium"/>
    <property type="evidence" value="ECO:0007669"/>
    <property type="project" value="UniProtKB-SubCell"/>
</dbReference>
<dbReference type="PRINTS" id="PR01161">
    <property type="entry name" value="TUBULIN"/>
</dbReference>
<dbReference type="InParanoid" id="A0A663ECQ6"/>
<dbReference type="GO" id="GO:0005200">
    <property type="term" value="F:structural constituent of cytoskeleton"/>
    <property type="evidence" value="ECO:0007669"/>
    <property type="project" value="InterPro"/>
</dbReference>
<evidence type="ECO:0000313" key="18">
    <source>
        <dbReference type="Proteomes" id="UP000472275"/>
    </source>
</evidence>
<dbReference type="InterPro" id="IPR000217">
    <property type="entry name" value="Tubulin"/>
</dbReference>
<dbReference type="FunFam" id="3.40.50.1440:FF:000021">
    <property type="entry name" value="Tubulin delta chain"/>
    <property type="match status" value="1"/>
</dbReference>
<dbReference type="InterPro" id="IPR008280">
    <property type="entry name" value="Tub_FtsZ_C"/>
</dbReference>
<dbReference type="GeneTree" id="ENSGT00940000157069"/>
<reference evidence="17" key="1">
    <citation type="submission" date="2025-08" db="UniProtKB">
        <authorList>
            <consortium name="Ensembl"/>
        </authorList>
    </citation>
    <scope>IDENTIFICATION</scope>
</reference>